<keyword evidence="2" id="KW-1133">Transmembrane helix</keyword>
<keyword evidence="4" id="KW-1185">Reference proteome</keyword>
<accession>A0A561EPR8</accession>
<feature type="region of interest" description="Disordered" evidence="1">
    <location>
        <begin position="86"/>
        <end position="107"/>
    </location>
</feature>
<organism evidence="3 4">
    <name type="scientific">Kitasatospora atroaurantiaca</name>
    <dbReference type="NCBI Taxonomy" id="285545"/>
    <lineage>
        <taxon>Bacteria</taxon>
        <taxon>Bacillati</taxon>
        <taxon>Actinomycetota</taxon>
        <taxon>Actinomycetes</taxon>
        <taxon>Kitasatosporales</taxon>
        <taxon>Streptomycetaceae</taxon>
        <taxon>Kitasatospora</taxon>
    </lineage>
</organism>
<reference evidence="3 4" key="1">
    <citation type="submission" date="2019-06" db="EMBL/GenBank/DDBJ databases">
        <title>Sequencing the genomes of 1000 actinobacteria strains.</title>
        <authorList>
            <person name="Klenk H.-P."/>
        </authorList>
    </citation>
    <scope>NUCLEOTIDE SEQUENCE [LARGE SCALE GENOMIC DNA]</scope>
    <source>
        <strain evidence="3 4">DSM 41649</strain>
    </source>
</reference>
<sequence>MWNLPPLSPTSGLPEQDRRDLMSLVSWERAHSSYLGVATAAAVLGAGTGILRAPAQTRVWVAVGMVALFAVLFAVRTLVRKARREGVERARTKWGPGGAGPLPTHQF</sequence>
<dbReference type="EMBL" id="VIVR01000001">
    <property type="protein sequence ID" value="TWE17579.1"/>
    <property type="molecule type" value="Genomic_DNA"/>
</dbReference>
<keyword evidence="2" id="KW-0472">Membrane</keyword>
<dbReference type="Proteomes" id="UP000318416">
    <property type="component" value="Unassembled WGS sequence"/>
</dbReference>
<evidence type="ECO:0000256" key="1">
    <source>
        <dbReference type="SAM" id="MobiDB-lite"/>
    </source>
</evidence>
<proteinExistence type="predicted"/>
<name>A0A561EPR8_9ACTN</name>
<evidence type="ECO:0000313" key="3">
    <source>
        <dbReference type="EMBL" id="TWE17579.1"/>
    </source>
</evidence>
<dbReference type="RefSeq" id="WP_145790397.1">
    <property type="nucleotide sequence ID" value="NZ_BAAABR010000021.1"/>
</dbReference>
<protein>
    <submittedName>
        <fullName evidence="3">Uncharacterized protein</fullName>
    </submittedName>
</protein>
<gene>
    <name evidence="3" type="ORF">FB465_2614</name>
</gene>
<dbReference type="AlphaFoldDB" id="A0A561EPR8"/>
<evidence type="ECO:0000313" key="4">
    <source>
        <dbReference type="Proteomes" id="UP000318416"/>
    </source>
</evidence>
<feature type="transmembrane region" description="Helical" evidence="2">
    <location>
        <begin position="59"/>
        <end position="79"/>
    </location>
</feature>
<evidence type="ECO:0000256" key="2">
    <source>
        <dbReference type="SAM" id="Phobius"/>
    </source>
</evidence>
<comment type="caution">
    <text evidence="3">The sequence shown here is derived from an EMBL/GenBank/DDBJ whole genome shotgun (WGS) entry which is preliminary data.</text>
</comment>
<keyword evidence="2" id="KW-0812">Transmembrane</keyword>